<dbReference type="InterPro" id="IPR020568">
    <property type="entry name" value="Ribosomal_Su5_D2-typ_SF"/>
</dbReference>
<dbReference type="InterPro" id="IPR014826">
    <property type="entry name" value="HCHO-activating_enzyme"/>
</dbReference>
<keyword evidence="1" id="KW-0456">Lyase</keyword>
<dbReference type="Pfam" id="PF08714">
    <property type="entry name" value="Fae"/>
    <property type="match status" value="1"/>
</dbReference>
<feature type="domain" description="Formaldehyde-activating enzyme" evidence="2">
    <location>
        <begin position="22"/>
        <end position="173"/>
    </location>
</feature>
<gene>
    <name evidence="3" type="ORF">EV191_111161</name>
</gene>
<dbReference type="Gene3D" id="3.30.230.60">
    <property type="entry name" value="Formaldehyde-activating enzyme"/>
    <property type="match status" value="1"/>
</dbReference>
<accession>A0A4V2SSS3</accession>
<reference evidence="3 4" key="1">
    <citation type="submission" date="2019-03" db="EMBL/GenBank/DDBJ databases">
        <title>Genomic Encyclopedia of Type Strains, Phase IV (KMG-IV): sequencing the most valuable type-strain genomes for metagenomic binning, comparative biology and taxonomic classification.</title>
        <authorList>
            <person name="Goeker M."/>
        </authorList>
    </citation>
    <scope>NUCLEOTIDE SEQUENCE [LARGE SCALE GENOMIC DNA]</scope>
    <source>
        <strain evidence="3 4">DSM 45765</strain>
    </source>
</reference>
<dbReference type="RefSeq" id="WP_165913055.1">
    <property type="nucleotide sequence ID" value="NZ_SLXQ01000011.1"/>
</dbReference>
<dbReference type="EMBL" id="SLXQ01000011">
    <property type="protein sequence ID" value="TCP47956.1"/>
    <property type="molecule type" value="Genomic_DNA"/>
</dbReference>
<sequence>MTGTDSDIDGRFAQGWGGRAPHGCHVNVLLARRGSPTAAAITTTFTTPSAGFTPILVSVGPDQPSYETLYPPTVMLNKTAATDERTSTLLSGAAQLGIAQGVLDTVEAGLLTADQDTLVFVAVWLDPAATEEQAVRLASREATAAAAGEAVRGRTAAAANALVRNREELSHPFYTGG</sequence>
<proteinExistence type="predicted"/>
<dbReference type="Proteomes" id="UP000294911">
    <property type="component" value="Unassembled WGS sequence"/>
</dbReference>
<organism evidence="3 4">
    <name type="scientific">Tamaricihabitans halophyticus</name>
    <dbReference type="NCBI Taxonomy" id="1262583"/>
    <lineage>
        <taxon>Bacteria</taxon>
        <taxon>Bacillati</taxon>
        <taxon>Actinomycetota</taxon>
        <taxon>Actinomycetes</taxon>
        <taxon>Pseudonocardiales</taxon>
        <taxon>Pseudonocardiaceae</taxon>
        <taxon>Tamaricihabitans</taxon>
    </lineage>
</organism>
<keyword evidence="4" id="KW-1185">Reference proteome</keyword>
<dbReference type="AlphaFoldDB" id="A0A4V2SSS3"/>
<evidence type="ECO:0000259" key="2">
    <source>
        <dbReference type="Pfam" id="PF08714"/>
    </source>
</evidence>
<dbReference type="SUPFAM" id="SSF54211">
    <property type="entry name" value="Ribosomal protein S5 domain 2-like"/>
    <property type="match status" value="1"/>
</dbReference>
<protein>
    <submittedName>
        <fullName evidence="3">Formaldehyde-activating enzyme</fullName>
    </submittedName>
</protein>
<dbReference type="InterPro" id="IPR037075">
    <property type="entry name" value="HCHO-activating_enzyme_sf"/>
</dbReference>
<dbReference type="GO" id="GO:0016051">
    <property type="term" value="P:carbohydrate biosynthetic process"/>
    <property type="evidence" value="ECO:0007669"/>
    <property type="project" value="InterPro"/>
</dbReference>
<evidence type="ECO:0000313" key="3">
    <source>
        <dbReference type="EMBL" id="TCP47956.1"/>
    </source>
</evidence>
<comment type="caution">
    <text evidence="3">The sequence shown here is derived from an EMBL/GenBank/DDBJ whole genome shotgun (WGS) entry which is preliminary data.</text>
</comment>
<evidence type="ECO:0000256" key="1">
    <source>
        <dbReference type="ARBA" id="ARBA00023239"/>
    </source>
</evidence>
<dbReference type="GO" id="GO:0016840">
    <property type="term" value="F:carbon-nitrogen lyase activity"/>
    <property type="evidence" value="ECO:0007669"/>
    <property type="project" value="InterPro"/>
</dbReference>
<evidence type="ECO:0000313" key="4">
    <source>
        <dbReference type="Proteomes" id="UP000294911"/>
    </source>
</evidence>
<name>A0A4V2SSS3_9PSEU</name>